<dbReference type="EMBL" id="KC292020">
    <property type="protein sequence ID" value="AGM10797.1"/>
    <property type="molecule type" value="Genomic_DNA"/>
</dbReference>
<dbReference type="KEGG" id="vg:16194660"/>
<proteinExistence type="predicted"/>
<accession>R4TJI2</accession>
<sequence length="62" mass="7140">MSELTDEQEEWARGLRVRIISLEEAAALVEGKLDEMLDGDLSYAEYEEWVDAHEDDLEALQL</sequence>
<gene>
    <name evidence="1" type="primary">51</name>
    <name evidence="1" type="ORF">HRTV8_51</name>
</gene>
<keyword evidence="2" id="KW-1185">Reference proteome</keyword>
<protein>
    <submittedName>
        <fullName evidence="1">Uncharacterized protein</fullName>
    </submittedName>
</protein>
<dbReference type="RefSeq" id="YP_008058615.1">
    <property type="nucleotide sequence ID" value="NC_021321.1"/>
</dbReference>
<organism evidence="1 2">
    <name type="scientific">Halorubrum tailed phage 8</name>
    <dbReference type="NCBI Taxonomy" id="2847109"/>
    <lineage>
        <taxon>Viruses</taxon>
        <taxon>Duplodnaviria</taxon>
        <taxon>Heunggongvirae</taxon>
        <taxon>Uroviricota</taxon>
        <taxon>Caudoviricetes</taxon>
        <taxon>Thumleimavirales</taxon>
        <taxon>Hafunaviridae</taxon>
        <taxon>Haloferacalesvirus</taxon>
        <taxon>Haloferacalesvirus salis</taxon>
        <taxon>Haloferacalesvirus HRTV8</taxon>
    </lineage>
</organism>
<evidence type="ECO:0000313" key="1">
    <source>
        <dbReference type="EMBL" id="AGM10797.1"/>
    </source>
</evidence>
<evidence type="ECO:0000313" key="2">
    <source>
        <dbReference type="Proteomes" id="UP000202994"/>
    </source>
</evidence>
<name>R4TJI2_9CAUD</name>
<dbReference type="GeneID" id="16194660"/>
<dbReference type="Proteomes" id="UP000202994">
    <property type="component" value="Segment"/>
</dbReference>
<reference evidence="1 2" key="1">
    <citation type="submission" date="2012-12" db="EMBL/GenBank/DDBJ databases">
        <authorList>
            <person name="Sencilo A."/>
            <person name="Jacobs-Sera D."/>
            <person name="Russell D.A."/>
            <person name="Ko C."/>
            <person name="Atanasova N."/>
            <person name="Osterlund E."/>
            <person name="Oksanen H.M."/>
            <person name="Bamford D.H."/>
            <person name="Hatfull G.F."/>
            <person name="Roine E."/>
            <person name="Hendrix R.W."/>
        </authorList>
    </citation>
    <scope>NUCLEOTIDE SEQUENCE [LARGE SCALE GENOMIC DNA]</scope>
</reference>